<dbReference type="Proteomes" id="UP000693672">
    <property type="component" value="Unassembled WGS sequence"/>
</dbReference>
<sequence length="419" mass="47982">MNYSVMERLEELKNGIVPRGYEKTDIGIFPDDWKIVPLSEVVRVFRGASPRPKEDPRYYGGNIPRLLIEDVTRDGKYVFPSVDSLTEEGAKKSRYLPKGSLVLSCSGTRVAIPGILGIPACIHDGFFGFDDYRGLLPEYLYYFFEHLHEKMQSSATKGGVFNNLTTQIMKEMLIQLPSMKEQQLIAEVFNTWDKAIELKEKLIELKREQKKGLLQKLLMGKVRLPGFEGKWKEASLDKFIQEYKGKSTVPNQFPILTSSRRGLMLQSEYYSNNQVTTNDNVGYNIIPQGYITYRSRSDDGKFVFNKNTIVDYGIVSYFYPVFKFNDKVCGDFILELLNFTIERQASSFVEGTAQKVLSLKKLGTFKYLIPNVEEQEAIAKVLNLVSKEITLLESELETVKHQKRGLMQLFLTGKVRVKV</sequence>
<keyword evidence="3" id="KW-1185">Reference proteome</keyword>
<dbReference type="InterPro" id="IPR000055">
    <property type="entry name" value="Restrct_endonuc_typeI_TRD"/>
</dbReference>
<protein>
    <recommendedName>
        <fullName evidence="1">Type I restriction modification DNA specificity domain-containing protein</fullName>
    </recommendedName>
</protein>
<evidence type="ECO:0000313" key="2">
    <source>
        <dbReference type="EMBL" id="CAG7611021.1"/>
    </source>
</evidence>
<proteinExistence type="predicted"/>
<dbReference type="EMBL" id="CAJVAS010000004">
    <property type="protein sequence ID" value="CAG7611021.1"/>
    <property type="molecule type" value="Genomic_DNA"/>
</dbReference>
<organism evidence="2 3">
    <name type="scientific">Paenibacillus solanacearum</name>
    <dbReference type="NCBI Taxonomy" id="2048548"/>
    <lineage>
        <taxon>Bacteria</taxon>
        <taxon>Bacillati</taxon>
        <taxon>Bacillota</taxon>
        <taxon>Bacilli</taxon>
        <taxon>Bacillales</taxon>
        <taxon>Paenibacillaceae</taxon>
        <taxon>Paenibacillus</taxon>
    </lineage>
</organism>
<name>A0A916JWT8_9BACL</name>
<dbReference type="CDD" id="cd17283">
    <property type="entry name" value="RMtype1_S_Hpy180ORF7835P_TRD2-CR2_like"/>
    <property type="match status" value="1"/>
</dbReference>
<evidence type="ECO:0000313" key="3">
    <source>
        <dbReference type="Proteomes" id="UP000693672"/>
    </source>
</evidence>
<dbReference type="PANTHER" id="PTHR30408">
    <property type="entry name" value="TYPE-1 RESTRICTION ENZYME ECOKI SPECIFICITY PROTEIN"/>
    <property type="match status" value="1"/>
</dbReference>
<feature type="domain" description="Type I restriction modification DNA specificity" evidence="1">
    <location>
        <begin position="272"/>
        <end position="400"/>
    </location>
</feature>
<dbReference type="GO" id="GO:0003677">
    <property type="term" value="F:DNA binding"/>
    <property type="evidence" value="ECO:0007669"/>
    <property type="project" value="InterPro"/>
</dbReference>
<evidence type="ECO:0000259" key="1">
    <source>
        <dbReference type="Pfam" id="PF01420"/>
    </source>
</evidence>
<dbReference type="PANTHER" id="PTHR30408:SF12">
    <property type="entry name" value="TYPE I RESTRICTION ENZYME MJAVIII SPECIFICITY SUBUNIT"/>
    <property type="match status" value="1"/>
</dbReference>
<dbReference type="InterPro" id="IPR052021">
    <property type="entry name" value="Type-I_RS_S_subunit"/>
</dbReference>
<dbReference type="Pfam" id="PF01420">
    <property type="entry name" value="Methylase_S"/>
    <property type="match status" value="2"/>
</dbReference>
<dbReference type="AlphaFoldDB" id="A0A916JWT8"/>
<gene>
    <name evidence="2" type="ORF">PAESOLCIP111_01321</name>
</gene>
<dbReference type="RefSeq" id="WP_218091133.1">
    <property type="nucleotide sequence ID" value="NZ_CAJVAS010000004.1"/>
</dbReference>
<reference evidence="2" key="1">
    <citation type="submission" date="2021-06" db="EMBL/GenBank/DDBJ databases">
        <authorList>
            <person name="Criscuolo A."/>
        </authorList>
    </citation>
    <scope>NUCLEOTIDE SEQUENCE</scope>
    <source>
        <strain evidence="2">CIP111600</strain>
    </source>
</reference>
<accession>A0A916JWT8</accession>
<comment type="caution">
    <text evidence="2">The sequence shown here is derived from an EMBL/GenBank/DDBJ whole genome shotgun (WGS) entry which is preliminary data.</text>
</comment>
<feature type="domain" description="Type I restriction modification DNA specificity" evidence="1">
    <location>
        <begin position="30"/>
        <end position="204"/>
    </location>
</feature>